<dbReference type="CDD" id="cd00464">
    <property type="entry name" value="SK"/>
    <property type="match status" value="1"/>
</dbReference>
<sequence>MCNSLLKGINVFLVGMMGVGKTTIGVKLATELGYRFVDTDALIEQLAGHTISHIFAESGEENFRQLETKVLSEVSAYQKLVIATGGGIILNKFNWSYLRHGLVIWLDAPVEVLIQRLQGDLTRPLLQQTDPAQALQTILGQRKSLYAQADLQIRINAEDTPEKITSRIIAEIPSVMKLSAD</sequence>
<dbReference type="PROSITE" id="PS01128">
    <property type="entry name" value="SHIKIMATE_KINASE"/>
    <property type="match status" value="1"/>
</dbReference>
<dbReference type="HAMAP" id="MF_00109">
    <property type="entry name" value="Shikimate_kinase"/>
    <property type="match status" value="1"/>
</dbReference>
<dbReference type="Gene3D" id="3.40.50.300">
    <property type="entry name" value="P-loop containing nucleotide triphosphate hydrolases"/>
    <property type="match status" value="1"/>
</dbReference>
<keyword evidence="8 11" id="KW-0067">ATP-binding</keyword>
<evidence type="ECO:0000256" key="7">
    <source>
        <dbReference type="ARBA" id="ARBA00022777"/>
    </source>
</evidence>
<keyword evidence="7 11" id="KW-0418">Kinase</keyword>
<dbReference type="Pfam" id="PF01202">
    <property type="entry name" value="SKI"/>
    <property type="match status" value="1"/>
</dbReference>
<organism evidence="12">
    <name type="scientific">Symploca sp. SIO1C4</name>
    <dbReference type="NCBI Taxonomy" id="2607765"/>
    <lineage>
        <taxon>Bacteria</taxon>
        <taxon>Bacillati</taxon>
        <taxon>Cyanobacteriota</taxon>
        <taxon>Cyanophyceae</taxon>
        <taxon>Coleofasciculales</taxon>
        <taxon>Coleofasciculaceae</taxon>
        <taxon>Symploca</taxon>
    </lineage>
</organism>
<evidence type="ECO:0000256" key="9">
    <source>
        <dbReference type="ARBA" id="ARBA00023141"/>
    </source>
</evidence>
<evidence type="ECO:0000256" key="11">
    <source>
        <dbReference type="HAMAP-Rule" id="MF_00109"/>
    </source>
</evidence>
<dbReference type="SUPFAM" id="SSF52540">
    <property type="entry name" value="P-loop containing nucleoside triphosphate hydrolases"/>
    <property type="match status" value="1"/>
</dbReference>
<evidence type="ECO:0000256" key="2">
    <source>
        <dbReference type="ARBA" id="ARBA00006997"/>
    </source>
</evidence>
<dbReference type="AlphaFoldDB" id="A0A6B3ND68"/>
<comment type="caution">
    <text evidence="11">Lacks conserved residue(s) required for the propagation of feature annotation.</text>
</comment>
<evidence type="ECO:0000256" key="5">
    <source>
        <dbReference type="ARBA" id="ARBA00022679"/>
    </source>
</evidence>
<dbReference type="GO" id="GO:0009073">
    <property type="term" value="P:aromatic amino acid family biosynthetic process"/>
    <property type="evidence" value="ECO:0007669"/>
    <property type="project" value="UniProtKB-KW"/>
</dbReference>
<dbReference type="PANTHER" id="PTHR21087">
    <property type="entry name" value="SHIKIMATE KINASE"/>
    <property type="match status" value="1"/>
</dbReference>
<dbReference type="UniPathway" id="UPA00053">
    <property type="reaction ID" value="UER00088"/>
</dbReference>
<evidence type="ECO:0000256" key="10">
    <source>
        <dbReference type="ARBA" id="ARBA00048567"/>
    </source>
</evidence>
<dbReference type="PANTHER" id="PTHR21087:SF16">
    <property type="entry name" value="SHIKIMATE KINASE 1, CHLOROPLASTIC"/>
    <property type="match status" value="1"/>
</dbReference>
<comment type="caution">
    <text evidence="12">The sequence shown here is derived from an EMBL/GenBank/DDBJ whole genome shotgun (WGS) entry which is preliminary data.</text>
</comment>
<evidence type="ECO:0000256" key="8">
    <source>
        <dbReference type="ARBA" id="ARBA00022840"/>
    </source>
</evidence>
<evidence type="ECO:0000256" key="4">
    <source>
        <dbReference type="ARBA" id="ARBA00022605"/>
    </source>
</evidence>
<name>A0A6B3ND68_9CYAN</name>
<dbReference type="GO" id="GO:0009423">
    <property type="term" value="P:chorismate biosynthetic process"/>
    <property type="evidence" value="ECO:0007669"/>
    <property type="project" value="UniProtKB-UniRule"/>
</dbReference>
<evidence type="ECO:0000256" key="3">
    <source>
        <dbReference type="ARBA" id="ARBA00012154"/>
    </source>
</evidence>
<keyword evidence="6 11" id="KW-0547">Nucleotide-binding</keyword>
<feature type="binding site" evidence="11">
    <location>
        <position position="22"/>
    </location>
    <ligand>
        <name>Mg(2+)</name>
        <dbReference type="ChEBI" id="CHEBI:18420"/>
    </ligand>
</feature>
<dbReference type="InterPro" id="IPR031322">
    <property type="entry name" value="Shikimate/glucono_kinase"/>
</dbReference>
<dbReference type="GO" id="GO:0000287">
    <property type="term" value="F:magnesium ion binding"/>
    <property type="evidence" value="ECO:0007669"/>
    <property type="project" value="UniProtKB-UniRule"/>
</dbReference>
<dbReference type="InterPro" id="IPR023000">
    <property type="entry name" value="Shikimate_kinase_CS"/>
</dbReference>
<evidence type="ECO:0000313" key="12">
    <source>
        <dbReference type="EMBL" id="NER28835.1"/>
    </source>
</evidence>
<gene>
    <name evidence="11" type="primary">aroK</name>
    <name evidence="12" type="ORF">F6J89_14660</name>
</gene>
<comment type="pathway">
    <text evidence="1 11">Metabolic intermediate biosynthesis; chorismate biosynthesis; chorismate from D-erythrose 4-phosphate and phosphoenolpyruvate: step 5/7.</text>
</comment>
<protein>
    <recommendedName>
        <fullName evidence="3 11">Shikimate kinase</fullName>
        <shortName evidence="11">SK</shortName>
        <ecNumber evidence="3 11">2.7.1.71</ecNumber>
    </recommendedName>
</protein>
<dbReference type="GO" id="GO:0005524">
    <property type="term" value="F:ATP binding"/>
    <property type="evidence" value="ECO:0007669"/>
    <property type="project" value="UniProtKB-UniRule"/>
</dbReference>
<dbReference type="PRINTS" id="PR01100">
    <property type="entry name" value="SHIKIMTKNASE"/>
</dbReference>
<keyword evidence="11" id="KW-0460">Magnesium</keyword>
<dbReference type="GO" id="GO:0008652">
    <property type="term" value="P:amino acid biosynthetic process"/>
    <property type="evidence" value="ECO:0007669"/>
    <property type="project" value="UniProtKB-KW"/>
</dbReference>
<evidence type="ECO:0000256" key="1">
    <source>
        <dbReference type="ARBA" id="ARBA00004842"/>
    </source>
</evidence>
<keyword evidence="11" id="KW-0963">Cytoplasm</keyword>
<feature type="binding site" evidence="11">
    <location>
        <position position="86"/>
    </location>
    <ligand>
        <name>substrate</name>
    </ligand>
</feature>
<feature type="binding site" evidence="11">
    <location>
        <position position="40"/>
    </location>
    <ligand>
        <name>substrate</name>
    </ligand>
</feature>
<proteinExistence type="inferred from homology"/>
<comment type="similarity">
    <text evidence="2 11">Belongs to the shikimate kinase family.</text>
</comment>
<dbReference type="GO" id="GO:0004765">
    <property type="term" value="F:shikimate kinase activity"/>
    <property type="evidence" value="ECO:0007669"/>
    <property type="project" value="UniProtKB-UniRule"/>
</dbReference>
<dbReference type="InterPro" id="IPR027417">
    <property type="entry name" value="P-loop_NTPase"/>
</dbReference>
<comment type="subunit">
    <text evidence="11">Monomer.</text>
</comment>
<comment type="subcellular location">
    <subcellularLocation>
        <location evidence="11">Cytoplasm</location>
    </subcellularLocation>
</comment>
<comment type="cofactor">
    <cofactor evidence="11">
        <name>Mg(2+)</name>
        <dbReference type="ChEBI" id="CHEBI:18420"/>
    </cofactor>
    <text evidence="11">Binds 1 Mg(2+) ion per subunit.</text>
</comment>
<comment type="catalytic activity">
    <reaction evidence="10 11">
        <text>shikimate + ATP = 3-phosphoshikimate + ADP + H(+)</text>
        <dbReference type="Rhea" id="RHEA:13121"/>
        <dbReference type="ChEBI" id="CHEBI:15378"/>
        <dbReference type="ChEBI" id="CHEBI:30616"/>
        <dbReference type="ChEBI" id="CHEBI:36208"/>
        <dbReference type="ChEBI" id="CHEBI:145989"/>
        <dbReference type="ChEBI" id="CHEBI:456216"/>
        <dbReference type="EC" id="2.7.1.71"/>
    </reaction>
</comment>
<dbReference type="EC" id="2.7.1.71" evidence="3 11"/>
<accession>A0A6B3ND68</accession>
<evidence type="ECO:0000256" key="6">
    <source>
        <dbReference type="ARBA" id="ARBA00022741"/>
    </source>
</evidence>
<comment type="function">
    <text evidence="11">Catalyzes the specific phosphorylation of the 3-hydroxyl group of shikimic acid using ATP as a cosubstrate.</text>
</comment>
<reference evidence="12" key="1">
    <citation type="submission" date="2019-11" db="EMBL/GenBank/DDBJ databases">
        <title>Genomic insights into an expanded diversity of filamentous marine cyanobacteria reveals the extraordinary biosynthetic potential of Moorea and Okeania.</title>
        <authorList>
            <person name="Ferreira Leao T."/>
            <person name="Wang M."/>
            <person name="Moss N."/>
            <person name="Da Silva R."/>
            <person name="Sanders J."/>
            <person name="Nurk S."/>
            <person name="Gurevich A."/>
            <person name="Humphrey G."/>
            <person name="Reher R."/>
            <person name="Zhu Q."/>
            <person name="Belda-Ferre P."/>
            <person name="Glukhov E."/>
            <person name="Rex R."/>
            <person name="Dorrestein P.C."/>
            <person name="Knight R."/>
            <person name="Pevzner P."/>
            <person name="Gerwick W.H."/>
            <person name="Gerwick L."/>
        </authorList>
    </citation>
    <scope>NUCLEOTIDE SEQUENCE</scope>
    <source>
        <strain evidence="12">SIO1C4</strain>
    </source>
</reference>
<dbReference type="EMBL" id="JAAHFQ010000268">
    <property type="protein sequence ID" value="NER28835.1"/>
    <property type="molecule type" value="Genomic_DNA"/>
</dbReference>
<keyword evidence="11" id="KW-0479">Metal-binding</keyword>
<feature type="binding site" evidence="11">
    <location>
        <begin position="18"/>
        <end position="23"/>
    </location>
    <ligand>
        <name>ATP</name>
        <dbReference type="ChEBI" id="CHEBI:30616"/>
    </ligand>
</feature>
<keyword evidence="9 11" id="KW-0057">Aromatic amino acid biosynthesis</keyword>
<dbReference type="GO" id="GO:0005829">
    <property type="term" value="C:cytosol"/>
    <property type="evidence" value="ECO:0007669"/>
    <property type="project" value="TreeGrafter"/>
</dbReference>
<dbReference type="InterPro" id="IPR000623">
    <property type="entry name" value="Shikimate_kinase/TSH1"/>
</dbReference>
<keyword evidence="4 11" id="KW-0028">Amino-acid biosynthesis</keyword>
<feature type="binding site" evidence="11">
    <location>
        <position position="64"/>
    </location>
    <ligand>
        <name>substrate</name>
    </ligand>
</feature>
<feature type="binding site" evidence="11">
    <location>
        <position position="123"/>
    </location>
    <ligand>
        <name>ATP</name>
        <dbReference type="ChEBI" id="CHEBI:30616"/>
    </ligand>
</feature>
<feature type="binding site" evidence="11">
    <location>
        <position position="142"/>
    </location>
    <ligand>
        <name>substrate</name>
    </ligand>
</feature>
<keyword evidence="5 11" id="KW-0808">Transferase</keyword>